<dbReference type="GeneID" id="7171843"/>
<dbReference type="RefSeq" id="WP_012608948.1">
    <property type="nucleotide sequence ID" value="NC_011766.1"/>
</dbReference>
<dbReference type="PANTHER" id="PTHR35901">
    <property type="entry name" value="RIBONUCLEASE VAPC3"/>
    <property type="match status" value="1"/>
</dbReference>
<dbReference type="Proteomes" id="UP000006903">
    <property type="component" value="Chromosome"/>
</dbReference>
<dbReference type="EMBL" id="CP001140">
    <property type="protein sequence ID" value="ACL11607.1"/>
    <property type="molecule type" value="Genomic_DNA"/>
</dbReference>
<gene>
    <name evidence="3" type="ordered locus">DKAM_1281</name>
</gene>
<evidence type="ECO:0000256" key="1">
    <source>
        <dbReference type="ARBA" id="ARBA00022842"/>
    </source>
</evidence>
<dbReference type="HOGENOM" id="CLU_121774_5_1_2"/>
<evidence type="ECO:0000313" key="4">
    <source>
        <dbReference type="Proteomes" id="UP000006903"/>
    </source>
</evidence>
<dbReference type="Pfam" id="PF01850">
    <property type="entry name" value="PIN"/>
    <property type="match status" value="1"/>
</dbReference>
<dbReference type="InterPro" id="IPR029060">
    <property type="entry name" value="PIN-like_dom_sf"/>
</dbReference>
<evidence type="ECO:0000259" key="2">
    <source>
        <dbReference type="Pfam" id="PF01850"/>
    </source>
</evidence>
<feature type="domain" description="PIN" evidence="2">
    <location>
        <begin position="3"/>
        <end position="117"/>
    </location>
</feature>
<dbReference type="KEGG" id="dka:DKAM_1281"/>
<name>B8D676_DESA1</name>
<dbReference type="InterPro" id="IPR044153">
    <property type="entry name" value="PIN_Pae0151-like"/>
</dbReference>
<accession>B8D676</accession>
<dbReference type="STRING" id="490899.DKAM_1281"/>
<dbReference type="Gene3D" id="3.40.50.1010">
    <property type="entry name" value="5'-nuclease"/>
    <property type="match status" value="1"/>
</dbReference>
<dbReference type="PANTHER" id="PTHR35901:SF1">
    <property type="entry name" value="EXONUCLEASE VAPC9"/>
    <property type="match status" value="1"/>
</dbReference>
<sequence length="135" mass="15308">MLLLDSSAIVNLVKRGDLSVFTKAHTLDLALYESLNAVWKEVHLIKRINVETGFKLTEIIANIFNIIEVRTIKESEKEVLGFSLKEGLTIYDASYIYVAMKEKLTLVTDDAKLRQVASKYVKALPSIDISKENKY</sequence>
<dbReference type="InterPro" id="IPR051619">
    <property type="entry name" value="TypeII_TA_RNase_PINc/VapC"/>
</dbReference>
<protein>
    <submittedName>
        <fullName evidence="3">Putative nucleic acid-binding protein, contains PIN domain</fullName>
    </submittedName>
</protein>
<dbReference type="CDD" id="cd09873">
    <property type="entry name" value="PIN_Pae0151-like"/>
    <property type="match status" value="1"/>
</dbReference>
<dbReference type="InterPro" id="IPR002716">
    <property type="entry name" value="PIN_dom"/>
</dbReference>
<dbReference type="eggNOG" id="arCOG00729">
    <property type="taxonomic scope" value="Archaea"/>
</dbReference>
<dbReference type="SUPFAM" id="SSF88723">
    <property type="entry name" value="PIN domain-like"/>
    <property type="match status" value="1"/>
</dbReference>
<proteinExistence type="predicted"/>
<reference evidence="3 4" key="1">
    <citation type="journal article" date="2009" name="J. Bacteriol.">
        <title>Complete genome sequence of the anaerobic, protein-degrading hyperthermophilic crenarchaeon Desulfurococcus kamchatkensis.</title>
        <authorList>
            <person name="Ravin N.V."/>
            <person name="Mardanov A.V."/>
            <person name="Beletsky A.V."/>
            <person name="Kublanov I.V."/>
            <person name="Kolganova T.V."/>
            <person name="Lebedinsky A.V."/>
            <person name="Chernyh N.A."/>
            <person name="Bonch-Osmolovskaya E.A."/>
            <person name="Skryabin K.G."/>
        </authorList>
    </citation>
    <scope>NUCLEOTIDE SEQUENCE [LARGE SCALE GENOMIC DNA]</scope>
    <source>
        <strain evidence="4">DSM 18924 / JCM 16383 / VKM B-2413 / 1221n</strain>
    </source>
</reference>
<dbReference type="AlphaFoldDB" id="B8D676"/>
<keyword evidence="1" id="KW-0460">Magnesium</keyword>
<evidence type="ECO:0000313" key="3">
    <source>
        <dbReference type="EMBL" id="ACL11607.1"/>
    </source>
</evidence>
<organism evidence="3 4">
    <name type="scientific">Desulfurococcus amylolyticus (strain DSM 18924 / JCM 16383 / VKM B-2413 / 1221n)</name>
    <name type="common">Desulfurococcus kamchatkensis</name>
    <dbReference type="NCBI Taxonomy" id="490899"/>
    <lineage>
        <taxon>Archaea</taxon>
        <taxon>Thermoproteota</taxon>
        <taxon>Thermoprotei</taxon>
        <taxon>Desulfurococcales</taxon>
        <taxon>Desulfurococcaceae</taxon>
        <taxon>Desulfurococcus</taxon>
    </lineage>
</organism>